<reference evidence="1" key="1">
    <citation type="submission" date="2021-02" db="EMBL/GenBank/DDBJ databases">
        <authorList>
            <person name="Nowell W R."/>
        </authorList>
    </citation>
    <scope>NUCLEOTIDE SEQUENCE</scope>
</reference>
<feature type="non-terminal residue" evidence="1">
    <location>
        <position position="1"/>
    </location>
</feature>
<dbReference type="Proteomes" id="UP000663873">
    <property type="component" value="Unassembled WGS sequence"/>
</dbReference>
<organism evidence="1 2">
    <name type="scientific">Rotaria socialis</name>
    <dbReference type="NCBI Taxonomy" id="392032"/>
    <lineage>
        <taxon>Eukaryota</taxon>
        <taxon>Metazoa</taxon>
        <taxon>Spiralia</taxon>
        <taxon>Gnathifera</taxon>
        <taxon>Rotifera</taxon>
        <taxon>Eurotatoria</taxon>
        <taxon>Bdelloidea</taxon>
        <taxon>Philodinida</taxon>
        <taxon>Philodinidae</taxon>
        <taxon>Rotaria</taxon>
    </lineage>
</organism>
<sequence>MPCDDQEQLGTTTVKKKPKVDEENDILCSEDDKENDEVDCF</sequence>
<evidence type="ECO:0000313" key="1">
    <source>
        <dbReference type="EMBL" id="CAF4112085.1"/>
    </source>
</evidence>
<keyword evidence="2" id="KW-1185">Reference proteome</keyword>
<dbReference type="AlphaFoldDB" id="A0A819VQB8"/>
<proteinExistence type="predicted"/>
<name>A0A819VQB8_9BILA</name>
<evidence type="ECO:0000313" key="2">
    <source>
        <dbReference type="Proteomes" id="UP000663873"/>
    </source>
</evidence>
<comment type="caution">
    <text evidence="1">The sequence shown here is derived from an EMBL/GenBank/DDBJ whole genome shotgun (WGS) entry which is preliminary data.</text>
</comment>
<protein>
    <submittedName>
        <fullName evidence="1">Uncharacterized protein</fullName>
    </submittedName>
</protein>
<accession>A0A819VQB8</accession>
<gene>
    <name evidence="1" type="ORF">UJA718_LOCUS985</name>
</gene>
<dbReference type="EMBL" id="CAJOBP010000056">
    <property type="protein sequence ID" value="CAF4112085.1"/>
    <property type="molecule type" value="Genomic_DNA"/>
</dbReference>